<evidence type="ECO:0000313" key="3">
    <source>
        <dbReference type="EMBL" id="ESL06107.1"/>
    </source>
</evidence>
<proteinExistence type="predicted"/>
<keyword evidence="4" id="KW-1185">Reference proteome</keyword>
<sequence length="473" mass="51809">MTDSNDRRDCAQPGVPVTPRAACDADEFVELRHSSTLNEPSQMLVDDLHQEETVRSEVAVQLAEKVVVLRRQLQRREAEIHALKSGIETGVGPATATQSVASTAADGSPDEACDSVCAVMPVKTGLLSAEQATESQCHRSTAELQQKLAEMEARGALWRQRVKEALRASQRREQALLAENIALQQRVQKLQERLNEAMFRIEANALKNARQTTKVTRHSQTNEVTEDAESGEDSCCGDTLGMPDTGIARSLRQPRHSSPRPTARAPSYVVASLESLAASATAAPTVTSVSPDFFSDGVPKSPLGFPYPPSSLLLNSRGNSNPNSNSTDGSGLNYVLEITSCDPGSQAKAPPLIVAVHYNNSEGWSVKTKVRVNPGMTVAKLKEHCCSLFNERYQLQLDPVALCVRYYHAKANRHVVLSAYRELHSFACFQRCEREQIPITLQLVTEDRLARFVHDTMNVATVSMLNSPHDPSE</sequence>
<dbReference type="AlphaFoldDB" id="A0A061IYM4"/>
<protein>
    <submittedName>
        <fullName evidence="3">Uncharacterized protein</fullName>
    </submittedName>
</protein>
<dbReference type="VEuPathDB" id="TriTrypDB:TRSC58_06224"/>
<name>A0A061IYM4_TRYRA</name>
<feature type="coiled-coil region" evidence="1">
    <location>
        <begin position="173"/>
        <end position="200"/>
    </location>
</feature>
<accession>A0A061IYM4</accession>
<dbReference type="OrthoDB" id="249058at2759"/>
<evidence type="ECO:0000256" key="2">
    <source>
        <dbReference type="SAM" id="MobiDB-lite"/>
    </source>
</evidence>
<evidence type="ECO:0000256" key="1">
    <source>
        <dbReference type="SAM" id="Coils"/>
    </source>
</evidence>
<reference evidence="3 4" key="1">
    <citation type="submission" date="2013-07" db="EMBL/GenBank/DDBJ databases">
        <authorList>
            <person name="Stoco P.H."/>
            <person name="Wagner G."/>
            <person name="Gerber A."/>
            <person name="Zaha A."/>
            <person name="Thompson C."/>
            <person name="Bartholomeu D.C."/>
            <person name="Luckemeyer D.D."/>
            <person name="Bahia D."/>
            <person name="Loreto E."/>
            <person name="Prestes E.B."/>
            <person name="Lima F.M."/>
            <person name="Rodrigues-Luiz G."/>
            <person name="Vallejo G.A."/>
            <person name="Filho J.F."/>
            <person name="Monteiro K.M."/>
            <person name="Tyler K.M."/>
            <person name="de Almeida L.G."/>
            <person name="Ortiz M.F."/>
            <person name="Siervo M.A."/>
            <person name="de Moraes M.H."/>
            <person name="Cunha O.L."/>
            <person name="Mendonca-Neto R."/>
            <person name="Silva R."/>
            <person name="Teixeira S.M."/>
            <person name="Murta S.M."/>
            <person name="Sincero T.C."/>
            <person name="Mendes T.A."/>
            <person name="Urmenyi T.P."/>
            <person name="Silva V.G."/>
            <person name="da Rocha W.D."/>
            <person name="Andersson B."/>
            <person name="Romanha A.J."/>
            <person name="Steindel M."/>
            <person name="de Vasconcelos A.T."/>
            <person name="Grisard E.C."/>
        </authorList>
    </citation>
    <scope>NUCLEOTIDE SEQUENCE [LARGE SCALE GENOMIC DNA]</scope>
    <source>
        <strain evidence="3 4">SC58</strain>
    </source>
</reference>
<evidence type="ECO:0000313" key="4">
    <source>
        <dbReference type="Proteomes" id="UP000031737"/>
    </source>
</evidence>
<organism evidence="3 4">
    <name type="scientific">Trypanosoma rangeli SC58</name>
    <dbReference type="NCBI Taxonomy" id="429131"/>
    <lineage>
        <taxon>Eukaryota</taxon>
        <taxon>Discoba</taxon>
        <taxon>Euglenozoa</taxon>
        <taxon>Kinetoplastea</taxon>
        <taxon>Metakinetoplastina</taxon>
        <taxon>Trypanosomatida</taxon>
        <taxon>Trypanosomatidae</taxon>
        <taxon>Trypanosoma</taxon>
        <taxon>Herpetosoma</taxon>
    </lineage>
</organism>
<keyword evidence="1" id="KW-0175">Coiled coil</keyword>
<feature type="region of interest" description="Disordered" evidence="2">
    <location>
        <begin position="212"/>
        <end position="265"/>
    </location>
</feature>
<dbReference type="EMBL" id="AUPL01006224">
    <property type="protein sequence ID" value="ESL06107.1"/>
    <property type="molecule type" value="Genomic_DNA"/>
</dbReference>
<feature type="compositionally biased region" description="Polar residues" evidence="2">
    <location>
        <begin position="212"/>
        <end position="223"/>
    </location>
</feature>
<comment type="caution">
    <text evidence="3">The sequence shown here is derived from an EMBL/GenBank/DDBJ whole genome shotgun (WGS) entry which is preliminary data.</text>
</comment>
<dbReference type="Proteomes" id="UP000031737">
    <property type="component" value="Unassembled WGS sequence"/>
</dbReference>
<gene>
    <name evidence="3" type="ORF">TRSC58_06224</name>
</gene>